<dbReference type="Proteomes" id="UP001348817">
    <property type="component" value="Plasmid pFA4"/>
</dbReference>
<geneLocation type="plasmid" evidence="2 3">
    <name>pFA4</name>
</geneLocation>
<accession>A0AAU9DH26</accession>
<evidence type="ECO:0000313" key="3">
    <source>
        <dbReference type="Proteomes" id="UP001348817"/>
    </source>
</evidence>
<organism evidence="2 3">
    <name type="scientific">Fulvitalea axinellae</name>
    <dbReference type="NCBI Taxonomy" id="1182444"/>
    <lineage>
        <taxon>Bacteria</taxon>
        <taxon>Pseudomonadati</taxon>
        <taxon>Bacteroidota</taxon>
        <taxon>Cytophagia</taxon>
        <taxon>Cytophagales</taxon>
        <taxon>Persicobacteraceae</taxon>
        <taxon>Fulvitalea</taxon>
    </lineage>
</organism>
<evidence type="ECO:0000313" key="2">
    <source>
        <dbReference type="EMBL" id="BDD12416.1"/>
    </source>
</evidence>
<dbReference type="RefSeq" id="WP_338395554.1">
    <property type="nucleotide sequence ID" value="NZ_AP025318.1"/>
</dbReference>
<reference evidence="2 3" key="1">
    <citation type="submission" date="2021-12" db="EMBL/GenBank/DDBJ databases">
        <title>Genome sequencing of bacteria with rrn-lacking chromosome and rrn-plasmid.</title>
        <authorList>
            <person name="Anda M."/>
            <person name="Iwasaki W."/>
        </authorList>
    </citation>
    <scope>NUCLEOTIDE SEQUENCE [LARGE SCALE GENOMIC DNA]</scope>
    <source>
        <strain evidence="2 3">DSM 100852</strain>
        <plasmid evidence="2 3">pFA4</plasmid>
    </source>
</reference>
<keyword evidence="1" id="KW-0732">Signal</keyword>
<dbReference type="AlphaFoldDB" id="A0AAU9DH26"/>
<sequence>MKLIYTLALLLITQFTFGQTKLLSTEAITKEESKVKHAFERYLKKPKNGKRTRILAELYNESVRKHTDRLEVLSKTPSDGLTDWEGIVNEITALKYLRDMTHGFTISGLNTSSENLTAKEDSLRKKGSRVLYKRSKKILEKDGQAYYTYADAFTLLNRSVALDSTFDDGKNLLKKVIAEGKKTVSFAPVGFDNQGNYIEWSTDHASVSSDYIIGKLIHDLSIQNIGAELLDHPAPAREDWTVEMQWVALNISPAREVQRRYEREKTEKTGDNEKKIKATVVYRDTHHNISGTLSVTFKDARSEETLVSKTFTGTSFLTNTTATFSGDRNALTYQDMQAIEKSYQTYKFTSPELVKRMYTEQIHPQILRTLGHYLNWNIDLGSLETSLP</sequence>
<feature type="chain" id="PRO_5043403782" evidence="1">
    <location>
        <begin position="19"/>
        <end position="388"/>
    </location>
</feature>
<gene>
    <name evidence="2" type="ORF">FUAX_48480</name>
</gene>
<dbReference type="KEGG" id="fax:FUAX_48480"/>
<evidence type="ECO:0000256" key="1">
    <source>
        <dbReference type="SAM" id="SignalP"/>
    </source>
</evidence>
<keyword evidence="3" id="KW-1185">Reference proteome</keyword>
<proteinExistence type="predicted"/>
<feature type="signal peptide" evidence="1">
    <location>
        <begin position="1"/>
        <end position="18"/>
    </location>
</feature>
<protein>
    <submittedName>
        <fullName evidence="2">Uncharacterized protein</fullName>
    </submittedName>
</protein>
<name>A0AAU9DH26_9BACT</name>
<dbReference type="EMBL" id="AP025318">
    <property type="protein sequence ID" value="BDD12416.1"/>
    <property type="molecule type" value="Genomic_DNA"/>
</dbReference>
<keyword evidence="2" id="KW-0614">Plasmid</keyword>